<feature type="region of interest" description="Disordered" evidence="1">
    <location>
        <begin position="147"/>
        <end position="203"/>
    </location>
</feature>
<accession>Q75B08</accession>
<proteinExistence type="predicted"/>
<feature type="compositionally biased region" description="Basic and acidic residues" evidence="1">
    <location>
        <begin position="1"/>
        <end position="10"/>
    </location>
</feature>
<feature type="region of interest" description="Disordered" evidence="1">
    <location>
        <begin position="1"/>
        <end position="27"/>
    </location>
</feature>
<dbReference type="Proteomes" id="UP000000591">
    <property type="component" value="Chromosome IV"/>
</dbReference>
<dbReference type="eggNOG" id="ENOG502S5HG">
    <property type="taxonomic scope" value="Eukaryota"/>
</dbReference>
<evidence type="ECO:0000313" key="2">
    <source>
        <dbReference type="EMBL" id="AAS51689.2"/>
    </source>
</evidence>
<dbReference type="RefSeq" id="NP_983865.2">
    <property type="nucleotide sequence ID" value="NM_209218.2"/>
</dbReference>
<dbReference type="InParanoid" id="Q75B08"/>
<keyword evidence="3" id="KW-1185">Reference proteome</keyword>
<dbReference type="KEGG" id="ago:AGOS_ADL231W"/>
<reference evidence="2 3" key="1">
    <citation type="journal article" date="2004" name="Science">
        <title>The Ashbya gossypii genome as a tool for mapping the ancient Saccharomyces cerevisiae genome.</title>
        <authorList>
            <person name="Dietrich F.S."/>
            <person name="Voegeli S."/>
            <person name="Brachat S."/>
            <person name="Lerch A."/>
            <person name="Gates K."/>
            <person name="Steiner S."/>
            <person name="Mohr C."/>
            <person name="Pohlmann R."/>
            <person name="Luedi P."/>
            <person name="Choi S."/>
            <person name="Wing R.A."/>
            <person name="Flavier A."/>
            <person name="Gaffney T.D."/>
            <person name="Philippsen P."/>
        </authorList>
    </citation>
    <scope>NUCLEOTIDE SEQUENCE [LARGE SCALE GENOMIC DNA]</scope>
    <source>
        <strain evidence="3">ATCC 10895 / CBS 109.51 / FGSC 9923 / NRRL Y-1056</strain>
    </source>
</reference>
<evidence type="ECO:0000256" key="1">
    <source>
        <dbReference type="SAM" id="MobiDB-lite"/>
    </source>
</evidence>
<dbReference type="Pfam" id="PF10846">
    <property type="entry name" value="DUF2722"/>
    <property type="match status" value="1"/>
</dbReference>
<dbReference type="GeneID" id="4620000"/>
<dbReference type="OMA" id="WAFSENA"/>
<evidence type="ECO:0000313" key="3">
    <source>
        <dbReference type="Proteomes" id="UP000000591"/>
    </source>
</evidence>
<organism evidence="2 3">
    <name type="scientific">Eremothecium gossypii (strain ATCC 10895 / CBS 109.51 / FGSC 9923 / NRRL Y-1056)</name>
    <name type="common">Yeast</name>
    <name type="synonym">Ashbya gossypii</name>
    <dbReference type="NCBI Taxonomy" id="284811"/>
    <lineage>
        <taxon>Eukaryota</taxon>
        <taxon>Fungi</taxon>
        <taxon>Dikarya</taxon>
        <taxon>Ascomycota</taxon>
        <taxon>Saccharomycotina</taxon>
        <taxon>Saccharomycetes</taxon>
        <taxon>Saccharomycetales</taxon>
        <taxon>Saccharomycetaceae</taxon>
        <taxon>Eremothecium</taxon>
    </lineage>
</organism>
<dbReference type="OrthoDB" id="4095763at2759"/>
<dbReference type="InterPro" id="IPR021216">
    <property type="entry name" value="DUF2722"/>
</dbReference>
<dbReference type="FunCoup" id="Q75B08">
    <property type="interactions" value="52"/>
</dbReference>
<sequence>MHDALSRDTAAEESQEISRKSSVSSQKEAVPAISSLLGPQVANWPYSETSLIHALELKVEQEKTKQQYYKLENVNRSIDLVKTALEAQVPGHFIPLLFKYMVNEDAKHDVLGEIGNWGPAGPTRNAAGAMPVAEARTKAPVGYRFPPETHILAPEEGTPVRAVARSPTVKNERRKTRSPARSSTADDRDRALSKLAQDNEGERKLRSAFLAPAPLHGSRGHRRNISLPSLQLYHRQTPLQQATGSPEKKPLRTVLNFGSWQSYNPHLQKTISSQQGVRKHRRARSASTFGVIDLNQAPQSRPTDADTRSRRSTRPQSPRSTPESGKPPASNTYDLECENFNLPSEPGTHETPMRKPNFANDLLNS</sequence>
<feature type="region of interest" description="Disordered" evidence="1">
    <location>
        <begin position="270"/>
        <end position="365"/>
    </location>
</feature>
<dbReference type="HOGENOM" id="CLU_058506_0_0_1"/>
<name>Q75B08_EREGS</name>
<reference evidence="3" key="2">
    <citation type="journal article" date="2013" name="G3 (Bethesda)">
        <title>Genomes of Ashbya fungi isolated from insects reveal four mating-type loci, numerous translocations, lack of transposons, and distinct gene duplications.</title>
        <authorList>
            <person name="Dietrich F.S."/>
            <person name="Voegeli S."/>
            <person name="Kuo S."/>
            <person name="Philippsen P."/>
        </authorList>
    </citation>
    <scope>GENOME REANNOTATION</scope>
    <source>
        <strain evidence="3">ATCC 10895 / CBS 109.51 / FGSC 9923 / NRRL Y-1056</strain>
    </source>
</reference>
<gene>
    <name evidence="2" type="ORF">AGOS_ADL231W</name>
</gene>
<protein>
    <submittedName>
        <fullName evidence="2">ADL231Wp</fullName>
    </submittedName>
</protein>
<feature type="compositionally biased region" description="Low complexity" evidence="1">
    <location>
        <begin position="314"/>
        <end position="324"/>
    </location>
</feature>
<dbReference type="EMBL" id="AE016817">
    <property type="protein sequence ID" value="AAS51689.2"/>
    <property type="molecule type" value="Genomic_DNA"/>
</dbReference>
<dbReference type="AlphaFoldDB" id="Q75B08"/>